<comment type="caution">
    <text evidence="1">The sequence shown here is derived from an EMBL/GenBank/DDBJ whole genome shotgun (WGS) entry which is preliminary data.</text>
</comment>
<dbReference type="Proteomes" id="UP001152300">
    <property type="component" value="Unassembled WGS sequence"/>
</dbReference>
<protein>
    <submittedName>
        <fullName evidence="1">Uncharacterized protein</fullName>
    </submittedName>
</protein>
<evidence type="ECO:0000313" key="2">
    <source>
        <dbReference type="Proteomes" id="UP001152300"/>
    </source>
</evidence>
<sequence length="131" mass="15133">MAPPFKPTEKLHILDLCTQHNIRDGQLTPRGTWTQIINAIETESQQHLPGGQYFETDPWPPRHYQLELISNSALRWMREEAREPRIRKLVELQAYRAAGGKTLTEIIEEHIASGQSVRTDYGFDVTRPGWV</sequence>
<name>A0A9X0AZK0_9HELO</name>
<dbReference type="AlphaFoldDB" id="A0A9X0AZK0"/>
<dbReference type="EMBL" id="JAPEIS010000001">
    <property type="protein sequence ID" value="KAJ8071841.1"/>
    <property type="molecule type" value="Genomic_DNA"/>
</dbReference>
<dbReference type="OrthoDB" id="3462612at2759"/>
<proteinExistence type="predicted"/>
<reference evidence="1" key="1">
    <citation type="submission" date="2022-11" db="EMBL/GenBank/DDBJ databases">
        <title>Genome Resource of Sclerotinia nivalis Strain SnTB1, a Plant Pathogen Isolated from American Ginseng.</title>
        <authorList>
            <person name="Fan S."/>
        </authorList>
    </citation>
    <scope>NUCLEOTIDE SEQUENCE</scope>
    <source>
        <strain evidence="1">SnTB1</strain>
    </source>
</reference>
<gene>
    <name evidence="1" type="ORF">OCU04_002154</name>
</gene>
<organism evidence="1 2">
    <name type="scientific">Sclerotinia nivalis</name>
    <dbReference type="NCBI Taxonomy" id="352851"/>
    <lineage>
        <taxon>Eukaryota</taxon>
        <taxon>Fungi</taxon>
        <taxon>Dikarya</taxon>
        <taxon>Ascomycota</taxon>
        <taxon>Pezizomycotina</taxon>
        <taxon>Leotiomycetes</taxon>
        <taxon>Helotiales</taxon>
        <taxon>Sclerotiniaceae</taxon>
        <taxon>Sclerotinia</taxon>
    </lineage>
</organism>
<keyword evidence="2" id="KW-1185">Reference proteome</keyword>
<accession>A0A9X0AZK0</accession>
<evidence type="ECO:0000313" key="1">
    <source>
        <dbReference type="EMBL" id="KAJ8071841.1"/>
    </source>
</evidence>